<gene>
    <name evidence="2" type="ORF">N7U68_15070</name>
</gene>
<evidence type="ECO:0000256" key="1">
    <source>
        <dbReference type="SAM" id="SignalP"/>
    </source>
</evidence>
<evidence type="ECO:0000313" key="3">
    <source>
        <dbReference type="Proteomes" id="UP001064087"/>
    </source>
</evidence>
<proteinExistence type="predicted"/>
<dbReference type="Proteomes" id="UP001064087">
    <property type="component" value="Chromosome"/>
</dbReference>
<accession>A0ABY6D8F4</accession>
<evidence type="ECO:0000313" key="2">
    <source>
        <dbReference type="EMBL" id="UXX82409.1"/>
    </source>
</evidence>
<dbReference type="EMBL" id="CP106738">
    <property type="protein sequence ID" value="UXX82409.1"/>
    <property type="molecule type" value="Genomic_DNA"/>
</dbReference>
<keyword evidence="1" id="KW-0732">Signal</keyword>
<feature type="chain" id="PRO_5045897255" evidence="1">
    <location>
        <begin position="24"/>
        <end position="1024"/>
    </location>
</feature>
<keyword evidence="3" id="KW-1185">Reference proteome</keyword>
<reference evidence="2" key="1">
    <citation type="submission" date="2022-10" db="EMBL/GenBank/DDBJ databases">
        <title>Roseovarius pelagicus sp. nov., isolated from Arctic seawater.</title>
        <authorList>
            <person name="Hong Y.W."/>
            <person name="Hwang C.Y."/>
        </authorList>
    </citation>
    <scope>NUCLEOTIDE SEQUENCE</scope>
    <source>
        <strain evidence="2">HL-MP18</strain>
    </source>
</reference>
<feature type="signal peptide" evidence="1">
    <location>
        <begin position="1"/>
        <end position="23"/>
    </location>
</feature>
<dbReference type="RefSeq" id="WP_263047349.1">
    <property type="nucleotide sequence ID" value="NZ_CP106738.1"/>
</dbReference>
<name>A0ABY6D8F4_9RHOB</name>
<sequence length="1024" mass="108197">MSAQMIRLCAALLLTAVASLALAQQGTEPVALQLKRTDTPGSTGIQYRITLTNDASVDTPVFAPVIDAPSHWLKNIKIAPRETTIPAGRAQNFTVTYDVVPDAPPDQGETLMVYFPMGDALPLHQLEIAVGFGGTVPALPELLEPKIDMVEFRETFEAGSTGNGIVFSVHNSTAYPVEELSLRPHMPSQYMLLDRIEPLGLTLDPGETADITAYFSVREDVAEDVEDSVEFHFDTADGPDLTLGAYRLIALIEAAEEAETVAECNSAVEAGGDAGGGVTVDLGGFTGRAGFTWEMYNVKDQMNVTVGGVSQTTGCVSHSGTIVLDVPPGAGTAKVEVVPNCEGTTGTQWTFTFECPLASDVTADGSGNALDQGAQAGATGAAIGASQGTQAAGPGAATTGLGAPVQPAPPMLPPIQHSGATVAESDNNDDIASAMPIGLGDAATGAIDPRRDADFYRVNIPKQGELTIAFPRVPTGVNITFRVLRPDGGVISGWHTAPAAGVAFDHKVDISAAGTVMIEVRDAYNDADSPTSYVMQTSFVPTQDHGEPNDDLAQATPLAWNVETRANILPKGDADHYVVTAPRQGRMTVLFTESGPETAMTFRVLEASGAVLRTWQTAASSGAIHQAWVDLPKPGRYVIEVRDSYNDARSATPYVIVAALDQTPDNGEPNDTMSEATPITIGQVLDASILPKSDGDMYQIDLPHQGELSVDLPRSAPETNLTFRVLDAVGGVVRNWQTAPATGAPYRGWADIATPGRYIIEMRDAYNDAASPVPYRFETAFRPTQDWAEPNGTASTATPVQLDQSYAAHILPKADGDMYRVTVDHPGVLGIDVTASGTETNMTVRVMRADETVVRNWSTAPSTGAPFDTSADLPAAGAYLVEFRDAYNDARSADPYQFALHHTASVDVLEPNDVSGQATAIGIGQSIVAAIFPKGDHDLYSVTASRAGDLVVTLTDSPDALNMVVQVERPDGTVVQGWRGATIAGDLFEVDISISAPGVHILRFADAYSDARSPEGYAFRVGLR</sequence>
<dbReference type="Gene3D" id="2.60.120.380">
    <property type="match status" value="5"/>
</dbReference>
<dbReference type="SUPFAM" id="SSF89260">
    <property type="entry name" value="Collagen-binding domain"/>
    <property type="match status" value="1"/>
</dbReference>
<organism evidence="2 3">
    <name type="scientific">Roseovarius pelagicus</name>
    <dbReference type="NCBI Taxonomy" id="2980108"/>
    <lineage>
        <taxon>Bacteria</taxon>
        <taxon>Pseudomonadati</taxon>
        <taxon>Pseudomonadota</taxon>
        <taxon>Alphaproteobacteria</taxon>
        <taxon>Rhodobacterales</taxon>
        <taxon>Roseobacteraceae</taxon>
        <taxon>Roseovarius</taxon>
    </lineage>
</organism>
<protein>
    <submittedName>
        <fullName evidence="2">Uncharacterized protein</fullName>
    </submittedName>
</protein>